<dbReference type="SMART" id="SM00513">
    <property type="entry name" value="SAP"/>
    <property type="match status" value="1"/>
</dbReference>
<dbReference type="Proteomes" id="UP000245942">
    <property type="component" value="Unassembled WGS sequence"/>
</dbReference>
<proteinExistence type="predicted"/>
<dbReference type="EMBL" id="KZ819334">
    <property type="protein sequence ID" value="PWN18850.1"/>
    <property type="molecule type" value="Genomic_DNA"/>
</dbReference>
<dbReference type="PANTHER" id="PTHR47031">
    <property type="entry name" value="SAP DNA-BINDING DOMAIN-CONTAINING PROTEIN"/>
    <property type="match status" value="1"/>
</dbReference>
<evidence type="ECO:0000313" key="3">
    <source>
        <dbReference type="EMBL" id="PWN18850.1"/>
    </source>
</evidence>
<reference evidence="3 4" key="1">
    <citation type="journal article" date="2018" name="Mol. Biol. Evol.">
        <title>Broad Genomic Sampling Reveals a Smut Pathogenic Ancestry of the Fungal Clade Ustilaginomycotina.</title>
        <authorList>
            <person name="Kijpornyongpan T."/>
            <person name="Mondo S.J."/>
            <person name="Barry K."/>
            <person name="Sandor L."/>
            <person name="Lee J."/>
            <person name="Lipzen A."/>
            <person name="Pangilinan J."/>
            <person name="LaButti K."/>
            <person name="Hainaut M."/>
            <person name="Henrissat B."/>
            <person name="Grigoriev I.V."/>
            <person name="Spatafora J.W."/>
            <person name="Aime M.C."/>
        </authorList>
    </citation>
    <scope>NUCLEOTIDE SEQUENCE [LARGE SCALE GENOMIC DNA]</scope>
    <source>
        <strain evidence="3 4">MCA 4718</strain>
    </source>
</reference>
<feature type="compositionally biased region" description="Low complexity" evidence="1">
    <location>
        <begin position="377"/>
        <end position="386"/>
    </location>
</feature>
<dbReference type="OrthoDB" id="5348404at2759"/>
<dbReference type="InterPro" id="IPR003034">
    <property type="entry name" value="SAP_dom"/>
</dbReference>
<accession>A0A316U0X1</accession>
<dbReference type="Pfam" id="PF02037">
    <property type="entry name" value="SAP"/>
    <property type="match status" value="1"/>
</dbReference>
<feature type="compositionally biased region" description="Low complexity" evidence="1">
    <location>
        <begin position="404"/>
        <end position="413"/>
    </location>
</feature>
<feature type="compositionally biased region" description="Low complexity" evidence="1">
    <location>
        <begin position="39"/>
        <end position="48"/>
    </location>
</feature>
<dbReference type="AlphaFoldDB" id="A0A316U0X1"/>
<dbReference type="GeneID" id="37017159"/>
<dbReference type="RefSeq" id="XP_025346010.1">
    <property type="nucleotide sequence ID" value="XM_025495425.1"/>
</dbReference>
<organism evidence="3 4">
    <name type="scientific">Pseudomicrostroma glucosiphilum</name>
    <dbReference type="NCBI Taxonomy" id="1684307"/>
    <lineage>
        <taxon>Eukaryota</taxon>
        <taxon>Fungi</taxon>
        <taxon>Dikarya</taxon>
        <taxon>Basidiomycota</taxon>
        <taxon>Ustilaginomycotina</taxon>
        <taxon>Exobasidiomycetes</taxon>
        <taxon>Microstromatales</taxon>
        <taxon>Microstromatales incertae sedis</taxon>
        <taxon>Pseudomicrostroma</taxon>
    </lineage>
</organism>
<feature type="region of interest" description="Disordered" evidence="1">
    <location>
        <begin position="34"/>
        <end position="231"/>
    </location>
</feature>
<sequence>MDYPKSKVTELKEILTSRGLSTKGVKAELIARLEEDDAAPMAPAAPAQDEAEVEIPSTEPAKVDESAQVEESAAAPAVAPAPTSVSELSPRPHPEASELMKQTAQAEGVVETLEAQDEVEIQAEQEEGIGAETATKSEATAAPPSLTSRLSTQDGEKKPEQQEEGGPSMLSAIASAHSAGVEAIVPGESSASPLQAESAPASTSTSNPPRKAAKGSAPLSSLAPPHPPTRALRVTGLVRPMMLPSLKEMLREKFGELDESEEVKGGVWLDGIKSAGWIVFKEASSAQQLFETFNSKPFPSSDSFRTPVSFFYVPAEQVPRLLQEEEDFWEKERGRMDIVATTSQTAEDGGERKYEYSTRPVRQQKKIRDPKPPPPSATAAHSISGAAAGGQGLSIRGSGFNKRAGAAANGAGASPVADLPMDASSLPPVSFPPVRSPKQDRSRDEGRGRGSRAEGRYQPYPPPGDRDVAPAPIADPYAKATSPSSVGPLRDAQTELEISRSRDAAASAYAGRGGRGPSGPPSAAYDSRRDDYASARGGYGSVR</sequence>
<protein>
    <recommendedName>
        <fullName evidence="2">SAP domain-containing protein</fullName>
    </recommendedName>
</protein>
<feature type="domain" description="SAP" evidence="2">
    <location>
        <begin position="3"/>
        <end position="37"/>
    </location>
</feature>
<dbReference type="STRING" id="1684307.A0A316U0X1"/>
<feature type="region of interest" description="Disordered" evidence="1">
    <location>
        <begin position="342"/>
        <end position="543"/>
    </location>
</feature>
<feature type="compositionally biased region" description="Basic and acidic residues" evidence="1">
    <location>
        <begin position="437"/>
        <end position="455"/>
    </location>
</feature>
<feature type="compositionally biased region" description="Acidic residues" evidence="1">
    <location>
        <begin position="114"/>
        <end position="129"/>
    </location>
</feature>
<evidence type="ECO:0000313" key="4">
    <source>
        <dbReference type="Proteomes" id="UP000245942"/>
    </source>
</evidence>
<dbReference type="PANTHER" id="PTHR47031:SF3">
    <property type="entry name" value="SAP DOMAIN-CONTAINING PROTEIN"/>
    <property type="match status" value="1"/>
</dbReference>
<dbReference type="InterPro" id="IPR036361">
    <property type="entry name" value="SAP_dom_sf"/>
</dbReference>
<dbReference type="PROSITE" id="PS50800">
    <property type="entry name" value="SAP"/>
    <property type="match status" value="1"/>
</dbReference>
<dbReference type="SUPFAM" id="SSF68906">
    <property type="entry name" value="SAP domain"/>
    <property type="match status" value="1"/>
</dbReference>
<feature type="compositionally biased region" description="Low complexity" evidence="1">
    <location>
        <begin position="69"/>
        <end position="87"/>
    </location>
</feature>
<evidence type="ECO:0000256" key="1">
    <source>
        <dbReference type="SAM" id="MobiDB-lite"/>
    </source>
</evidence>
<evidence type="ECO:0000259" key="2">
    <source>
        <dbReference type="PROSITE" id="PS50800"/>
    </source>
</evidence>
<name>A0A316U0X1_9BASI</name>
<feature type="compositionally biased region" description="Low complexity" evidence="1">
    <location>
        <begin position="131"/>
        <end position="145"/>
    </location>
</feature>
<keyword evidence="4" id="KW-1185">Reference proteome</keyword>
<gene>
    <name evidence="3" type="ORF">BCV69DRAFT_64705</name>
</gene>
<dbReference type="Gene3D" id="1.10.720.30">
    <property type="entry name" value="SAP domain"/>
    <property type="match status" value="1"/>
</dbReference>
<feature type="compositionally biased region" description="Low complexity" evidence="1">
    <location>
        <begin position="198"/>
        <end position="209"/>
    </location>
</feature>